<dbReference type="Gene3D" id="3.30.565.10">
    <property type="entry name" value="Histidine kinase-like ATPase, C-terminal domain"/>
    <property type="match status" value="1"/>
</dbReference>
<comment type="caution">
    <text evidence="2">The sequence shown here is derived from an EMBL/GenBank/DDBJ whole genome shotgun (WGS) entry which is preliminary data.</text>
</comment>
<dbReference type="RefSeq" id="WP_399654763.1">
    <property type="nucleotide sequence ID" value="NZ_JBITYG010000009.1"/>
</dbReference>
<sequence>MAKLAAISRLPLSDPRRSTLDVSWTFSLHRTPGSDELAARMTCAALDTLGPYEQAGAQLATAIALACGYVVEHGFAHRYRVTLGVDGARCTVSVTDYGYDKPLTVPPDPPHSYAATALCQQLAHPTENGAQIDGVQVHHATDGAVLIRFRALLPASAAEAADDSAAGLPQPPPAAPDHSRSPGARG</sequence>
<dbReference type="InterPro" id="IPR036890">
    <property type="entry name" value="HATPase_C_sf"/>
</dbReference>
<name>A0ABW8CGI0_9ACTN</name>
<dbReference type="Proteomes" id="UP001614394">
    <property type="component" value="Unassembled WGS sequence"/>
</dbReference>
<organism evidence="2 3">
    <name type="scientific">Streptomyces fildesensis</name>
    <dbReference type="NCBI Taxonomy" id="375757"/>
    <lineage>
        <taxon>Bacteria</taxon>
        <taxon>Bacillati</taxon>
        <taxon>Actinomycetota</taxon>
        <taxon>Actinomycetes</taxon>
        <taxon>Kitasatosporales</taxon>
        <taxon>Streptomycetaceae</taxon>
        <taxon>Streptomyces</taxon>
    </lineage>
</organism>
<feature type="region of interest" description="Disordered" evidence="1">
    <location>
        <begin position="160"/>
        <end position="186"/>
    </location>
</feature>
<proteinExistence type="predicted"/>
<evidence type="ECO:0000313" key="2">
    <source>
        <dbReference type="EMBL" id="MFI9104460.1"/>
    </source>
</evidence>
<dbReference type="EMBL" id="JBITYG010000009">
    <property type="protein sequence ID" value="MFI9104460.1"/>
    <property type="molecule type" value="Genomic_DNA"/>
</dbReference>
<evidence type="ECO:0000256" key="1">
    <source>
        <dbReference type="SAM" id="MobiDB-lite"/>
    </source>
</evidence>
<evidence type="ECO:0008006" key="4">
    <source>
        <dbReference type="Google" id="ProtNLM"/>
    </source>
</evidence>
<protein>
    <recommendedName>
        <fullName evidence="4">Histidine kinase/HSP90-like ATPase domain-containing protein</fullName>
    </recommendedName>
</protein>
<evidence type="ECO:0000313" key="3">
    <source>
        <dbReference type="Proteomes" id="UP001614394"/>
    </source>
</evidence>
<gene>
    <name evidence="2" type="ORF">ACIGXA_28500</name>
</gene>
<keyword evidence="3" id="KW-1185">Reference proteome</keyword>
<accession>A0ABW8CGI0</accession>
<reference evidence="2 3" key="1">
    <citation type="submission" date="2024-10" db="EMBL/GenBank/DDBJ databases">
        <title>The Natural Products Discovery Center: Release of the First 8490 Sequenced Strains for Exploring Actinobacteria Biosynthetic Diversity.</title>
        <authorList>
            <person name="Kalkreuter E."/>
            <person name="Kautsar S.A."/>
            <person name="Yang D."/>
            <person name="Bader C.D."/>
            <person name="Teijaro C.N."/>
            <person name="Fluegel L."/>
            <person name="Davis C.M."/>
            <person name="Simpson J.R."/>
            <person name="Lauterbach L."/>
            <person name="Steele A.D."/>
            <person name="Gui C."/>
            <person name="Meng S."/>
            <person name="Li G."/>
            <person name="Viehrig K."/>
            <person name="Ye F."/>
            <person name="Su P."/>
            <person name="Kiefer A.F."/>
            <person name="Nichols A."/>
            <person name="Cepeda A.J."/>
            <person name="Yan W."/>
            <person name="Fan B."/>
            <person name="Jiang Y."/>
            <person name="Adhikari A."/>
            <person name="Zheng C.-J."/>
            <person name="Schuster L."/>
            <person name="Cowan T.M."/>
            <person name="Smanski M.J."/>
            <person name="Chevrette M.G."/>
            <person name="De Carvalho L.P.S."/>
            <person name="Shen B."/>
        </authorList>
    </citation>
    <scope>NUCLEOTIDE SEQUENCE [LARGE SCALE GENOMIC DNA]</scope>
    <source>
        <strain evidence="2 3">NPDC053399</strain>
    </source>
</reference>